<dbReference type="PANTHER" id="PTHR36507">
    <property type="entry name" value="BLL1555 PROTEIN"/>
    <property type="match status" value="1"/>
</dbReference>
<feature type="region of interest" description="Disordered" evidence="1">
    <location>
        <begin position="35"/>
        <end position="55"/>
    </location>
</feature>
<feature type="domain" description="EfeO-type cupredoxin-like" evidence="3">
    <location>
        <begin position="56"/>
        <end position="140"/>
    </location>
</feature>
<dbReference type="InterPro" id="IPR008972">
    <property type="entry name" value="Cupredoxin"/>
</dbReference>
<keyword evidence="5" id="KW-1185">Reference proteome</keyword>
<evidence type="ECO:0000259" key="3">
    <source>
        <dbReference type="Pfam" id="PF13473"/>
    </source>
</evidence>
<dbReference type="RefSeq" id="WP_330798505.1">
    <property type="nucleotide sequence ID" value="NZ_JAZEWV010000025.1"/>
</dbReference>
<evidence type="ECO:0000256" key="1">
    <source>
        <dbReference type="SAM" id="MobiDB-lite"/>
    </source>
</evidence>
<comment type="caution">
    <text evidence="4">The sequence shown here is derived from an EMBL/GenBank/DDBJ whole genome shotgun (WGS) entry which is preliminary data.</text>
</comment>
<dbReference type="PROSITE" id="PS51257">
    <property type="entry name" value="PROKAR_LIPOPROTEIN"/>
    <property type="match status" value="1"/>
</dbReference>
<dbReference type="InterPro" id="IPR028096">
    <property type="entry name" value="EfeO_Cupredoxin"/>
</dbReference>
<dbReference type="InterPro" id="IPR052721">
    <property type="entry name" value="ET_Amicyanin"/>
</dbReference>
<dbReference type="PANTHER" id="PTHR36507:SF1">
    <property type="entry name" value="BLL1555 PROTEIN"/>
    <property type="match status" value="1"/>
</dbReference>
<keyword evidence="2" id="KW-0732">Signal</keyword>
<feature type="chain" id="PRO_5045373180" evidence="2">
    <location>
        <begin position="40"/>
        <end position="143"/>
    </location>
</feature>
<feature type="signal peptide" evidence="2">
    <location>
        <begin position="1"/>
        <end position="39"/>
    </location>
</feature>
<evidence type="ECO:0000313" key="5">
    <source>
        <dbReference type="Proteomes" id="UP001344658"/>
    </source>
</evidence>
<organism evidence="4 5">
    <name type="scientific">Actinacidiphila polyblastidii</name>
    <dbReference type="NCBI Taxonomy" id="3110430"/>
    <lineage>
        <taxon>Bacteria</taxon>
        <taxon>Bacillati</taxon>
        <taxon>Actinomycetota</taxon>
        <taxon>Actinomycetes</taxon>
        <taxon>Kitasatosporales</taxon>
        <taxon>Streptomycetaceae</taxon>
        <taxon>Actinacidiphila</taxon>
    </lineage>
</organism>
<dbReference type="Pfam" id="PF13473">
    <property type="entry name" value="Cupredoxin_1"/>
    <property type="match status" value="1"/>
</dbReference>
<evidence type="ECO:0000313" key="4">
    <source>
        <dbReference type="EMBL" id="MEE4545142.1"/>
    </source>
</evidence>
<dbReference type="Proteomes" id="UP001344658">
    <property type="component" value="Unassembled WGS sequence"/>
</dbReference>
<evidence type="ECO:0000256" key="2">
    <source>
        <dbReference type="SAM" id="SignalP"/>
    </source>
</evidence>
<gene>
    <name evidence="4" type="ORF">V2S66_24630</name>
</gene>
<dbReference type="EMBL" id="JAZEWV010000025">
    <property type="protein sequence ID" value="MEE4545142.1"/>
    <property type="molecule type" value="Genomic_DNA"/>
</dbReference>
<name>A0ABU7PIQ5_9ACTN</name>
<dbReference type="SUPFAM" id="SSF49503">
    <property type="entry name" value="Cupredoxins"/>
    <property type="match status" value="1"/>
</dbReference>
<accession>A0ABU7PIQ5</accession>
<protein>
    <submittedName>
        <fullName evidence="4">Cupredoxin domain-containing protein</fullName>
    </submittedName>
</protein>
<proteinExistence type="predicted"/>
<sequence>MTDRTTTRRRRTAAGLTATAALLALSACSSSSGSGGASATSTPAATSGSASASGSATVGSAARISIKNFTFVPATLAVSPGAKVTVTNQDTTTHTVTATTGKLFDTGDVPPGRTATFTAPGKPGTYDYICSIHQFMMGTLKVA</sequence>
<reference evidence="4 5" key="1">
    <citation type="submission" date="2023-12" db="EMBL/GenBank/DDBJ databases">
        <title>Streptomyces sp. V4-01.</title>
        <authorList>
            <person name="Somphong A."/>
            <person name="Phongsopitanun W."/>
        </authorList>
    </citation>
    <scope>NUCLEOTIDE SEQUENCE [LARGE SCALE GENOMIC DNA]</scope>
    <source>
        <strain evidence="4 5">V4-01</strain>
    </source>
</reference>
<dbReference type="Gene3D" id="2.60.40.420">
    <property type="entry name" value="Cupredoxins - blue copper proteins"/>
    <property type="match status" value="1"/>
</dbReference>